<comment type="caution">
    <text evidence="16">The sequence shown here is derived from an EMBL/GenBank/DDBJ whole genome shotgun (WGS) entry which is preliminary data.</text>
</comment>
<dbReference type="PANTHER" id="PTHR13462:SF10">
    <property type="entry name" value="CALCIUM UNIPORTER PROTEIN, MITOCHONDRIAL"/>
    <property type="match status" value="1"/>
</dbReference>
<keyword evidence="3" id="KW-0813">Transport</keyword>
<dbReference type="GO" id="GO:1990246">
    <property type="term" value="C:uniplex complex"/>
    <property type="evidence" value="ECO:0007669"/>
    <property type="project" value="TreeGrafter"/>
</dbReference>
<dbReference type="GO" id="GO:0005262">
    <property type="term" value="F:calcium channel activity"/>
    <property type="evidence" value="ECO:0007669"/>
    <property type="project" value="UniProtKB-KW"/>
</dbReference>
<evidence type="ECO:0000256" key="4">
    <source>
        <dbReference type="ARBA" id="ARBA00022568"/>
    </source>
</evidence>
<dbReference type="Pfam" id="PF04678">
    <property type="entry name" value="MCU"/>
    <property type="match status" value="1"/>
</dbReference>
<dbReference type="GO" id="GO:0036444">
    <property type="term" value="P:calcium import into the mitochondrion"/>
    <property type="evidence" value="ECO:0007669"/>
    <property type="project" value="TreeGrafter"/>
</dbReference>
<proteinExistence type="inferred from homology"/>
<keyword evidence="17" id="KW-1185">Reference proteome</keyword>
<dbReference type="GO" id="GO:0051560">
    <property type="term" value="P:mitochondrial calcium ion homeostasis"/>
    <property type="evidence" value="ECO:0007669"/>
    <property type="project" value="InterPro"/>
</dbReference>
<evidence type="ECO:0000256" key="12">
    <source>
        <dbReference type="ARBA" id="ARBA00023136"/>
    </source>
</evidence>
<gene>
    <name evidence="16" type="ORF">HBR001_LOCUS1966</name>
</gene>
<evidence type="ECO:0000313" key="17">
    <source>
        <dbReference type="Proteomes" id="UP001162031"/>
    </source>
</evidence>
<feature type="domain" description="Calcium uniporter protein C-terminal" evidence="15">
    <location>
        <begin position="190"/>
        <end position="365"/>
    </location>
</feature>
<evidence type="ECO:0000256" key="2">
    <source>
        <dbReference type="ARBA" id="ARBA00005653"/>
    </source>
</evidence>
<evidence type="ECO:0000259" key="15">
    <source>
        <dbReference type="Pfam" id="PF04678"/>
    </source>
</evidence>
<keyword evidence="6" id="KW-0812">Transmembrane</keyword>
<dbReference type="AlphaFoldDB" id="A0AAV0TC78"/>
<evidence type="ECO:0000256" key="8">
    <source>
        <dbReference type="ARBA" id="ARBA00022837"/>
    </source>
</evidence>
<keyword evidence="13" id="KW-0407">Ion channel</keyword>
<evidence type="ECO:0000313" key="16">
    <source>
        <dbReference type="EMBL" id="CAI5718212.1"/>
    </source>
</evidence>
<comment type="similarity">
    <text evidence="2">Belongs to the MCU (TC 1.A.77) family.</text>
</comment>
<dbReference type="EMBL" id="CANTFL010000199">
    <property type="protein sequence ID" value="CAI5718212.1"/>
    <property type="molecule type" value="Genomic_DNA"/>
</dbReference>
<reference evidence="16" key="1">
    <citation type="submission" date="2022-12" db="EMBL/GenBank/DDBJ databases">
        <authorList>
            <person name="Webb A."/>
        </authorList>
    </citation>
    <scope>NUCLEOTIDE SEQUENCE</scope>
    <source>
        <strain evidence="16">Hp1</strain>
    </source>
</reference>
<evidence type="ECO:0000256" key="11">
    <source>
        <dbReference type="ARBA" id="ARBA00023128"/>
    </source>
</evidence>
<comment type="catalytic activity">
    <reaction evidence="14">
        <text>Ca(2+)(in) = Ca(2+)(out)</text>
        <dbReference type="Rhea" id="RHEA:29671"/>
        <dbReference type="ChEBI" id="CHEBI:29108"/>
    </reaction>
</comment>
<evidence type="ECO:0000256" key="13">
    <source>
        <dbReference type="ARBA" id="ARBA00023303"/>
    </source>
</evidence>
<keyword evidence="10" id="KW-0406">Ion transport</keyword>
<keyword evidence="4" id="KW-0109">Calcium transport</keyword>
<dbReference type="PANTHER" id="PTHR13462">
    <property type="entry name" value="CALCIUM UNIPORTER PROTEIN, MITOCHONDRIAL"/>
    <property type="match status" value="1"/>
</dbReference>
<evidence type="ECO:0000256" key="14">
    <source>
        <dbReference type="ARBA" id="ARBA00036634"/>
    </source>
</evidence>
<evidence type="ECO:0000256" key="9">
    <source>
        <dbReference type="ARBA" id="ARBA00022989"/>
    </source>
</evidence>
<keyword evidence="11" id="KW-0496">Mitochondrion</keyword>
<dbReference type="GO" id="GO:0015292">
    <property type="term" value="F:uniporter activity"/>
    <property type="evidence" value="ECO:0007669"/>
    <property type="project" value="TreeGrafter"/>
</dbReference>
<evidence type="ECO:0000256" key="7">
    <source>
        <dbReference type="ARBA" id="ARBA00022792"/>
    </source>
</evidence>
<evidence type="ECO:0000256" key="3">
    <source>
        <dbReference type="ARBA" id="ARBA00022448"/>
    </source>
</evidence>
<keyword evidence="5" id="KW-0107">Calcium channel</keyword>
<keyword evidence="9" id="KW-1133">Transmembrane helix</keyword>
<keyword evidence="8" id="KW-0106">Calcium</keyword>
<organism evidence="16 17">
    <name type="scientific">Hyaloperonospora brassicae</name>
    <name type="common">Brassica downy mildew</name>
    <name type="synonym">Peronospora brassicae</name>
    <dbReference type="NCBI Taxonomy" id="162125"/>
    <lineage>
        <taxon>Eukaryota</taxon>
        <taxon>Sar</taxon>
        <taxon>Stramenopiles</taxon>
        <taxon>Oomycota</taxon>
        <taxon>Peronosporomycetes</taxon>
        <taxon>Peronosporales</taxon>
        <taxon>Peronosporaceae</taxon>
        <taxon>Hyaloperonospora</taxon>
    </lineage>
</organism>
<protein>
    <recommendedName>
        <fullName evidence="15">Calcium uniporter protein C-terminal domain-containing protein</fullName>
    </recommendedName>
</protein>
<evidence type="ECO:0000256" key="10">
    <source>
        <dbReference type="ARBA" id="ARBA00023065"/>
    </source>
</evidence>
<comment type="subcellular location">
    <subcellularLocation>
        <location evidence="1">Mitochondrion inner membrane</location>
        <topology evidence="1">Multi-pass membrane protein</topology>
    </subcellularLocation>
</comment>
<sequence length="395" mass="44851">MALRPLRSLLQRASYVRCSVSAFHSGPTSLLARAAKRPHLDSTLPQLCVRNTAKVSGQVDILLPLPGRNGLTRLALDDHSRASVEDLIAAVRHADSSLRDVEVATLDGTKVARSVGVGALTSMPFCLRLNHVNVLVESDRAEMDDVRLREEDTAFASVKAALEKDRRLLMPLADFYRLCHNAGAEKVVAAKWLQELQRRNVVVHFDRSRNPQLENALILRPYSLESLLTLKNALDSEMYNTKHYRRAKERELATCMASLANLQQMEREVHVAARRMPNAQKWVGLTGLTGFYGTLMYCVWDVYSWDVMEPITYFIGFTAVLGNSFYSTITKKDPTYSNIWQKRYAERVHMLSKERKFDPAELEELEARIVDVKNDIMLLLQWESTDADDPYLPIE</sequence>
<keyword evidence="7" id="KW-0999">Mitochondrion inner membrane</keyword>
<dbReference type="InterPro" id="IPR039055">
    <property type="entry name" value="MCU_fam"/>
</dbReference>
<evidence type="ECO:0000256" key="6">
    <source>
        <dbReference type="ARBA" id="ARBA00022692"/>
    </source>
</evidence>
<evidence type="ECO:0000256" key="1">
    <source>
        <dbReference type="ARBA" id="ARBA00004448"/>
    </source>
</evidence>
<evidence type="ECO:0000256" key="5">
    <source>
        <dbReference type="ARBA" id="ARBA00022673"/>
    </source>
</evidence>
<accession>A0AAV0TC78</accession>
<dbReference type="Proteomes" id="UP001162031">
    <property type="component" value="Unassembled WGS sequence"/>
</dbReference>
<dbReference type="InterPro" id="IPR006769">
    <property type="entry name" value="MCU_C"/>
</dbReference>
<name>A0AAV0TC78_HYABA</name>
<keyword evidence="12" id="KW-0472">Membrane</keyword>